<dbReference type="RefSeq" id="WP_171606458.1">
    <property type="nucleotide sequence ID" value="NZ_WHPF01000002.1"/>
</dbReference>
<dbReference type="InterPro" id="IPR006528">
    <property type="entry name" value="Phage_head_morphogenesis_dom"/>
</dbReference>
<dbReference type="AlphaFoldDB" id="A0A8J8FEL9"/>
<evidence type="ECO:0000313" key="3">
    <source>
        <dbReference type="Proteomes" id="UP000598971"/>
    </source>
</evidence>
<dbReference type="EMBL" id="WHPF01000002">
    <property type="protein sequence ID" value="NNV54541.1"/>
    <property type="molecule type" value="Genomic_DNA"/>
</dbReference>
<gene>
    <name evidence="2" type="ORF">GD597_03645</name>
</gene>
<evidence type="ECO:0000259" key="1">
    <source>
        <dbReference type="Pfam" id="PF04233"/>
    </source>
</evidence>
<reference evidence="2" key="1">
    <citation type="submission" date="2019-10" db="EMBL/GenBank/DDBJ databases">
        <title>Draft genome sequence of Panacibacter sp. KCS-6.</title>
        <authorList>
            <person name="Yim K.J."/>
        </authorList>
    </citation>
    <scope>NUCLEOTIDE SEQUENCE</scope>
    <source>
        <strain evidence="2">KCS-6</strain>
    </source>
</reference>
<protein>
    <recommendedName>
        <fullName evidence="1">Phage head morphogenesis domain-containing protein</fullName>
    </recommendedName>
</protein>
<accession>A0A8J8FEL9</accession>
<organism evidence="2 3">
    <name type="scientific">Limnovirga soli</name>
    <dbReference type="NCBI Taxonomy" id="2656915"/>
    <lineage>
        <taxon>Bacteria</taxon>
        <taxon>Pseudomonadati</taxon>
        <taxon>Bacteroidota</taxon>
        <taxon>Chitinophagia</taxon>
        <taxon>Chitinophagales</taxon>
        <taxon>Chitinophagaceae</taxon>
        <taxon>Limnovirga</taxon>
    </lineage>
</organism>
<sequence length="377" mass="42623">MTKLVAEELRKAVIKGFGTDLMNMDYDTPDYNMLTQLEKNVFHFSGAKNYQQLKSMSLALKDKNGLVRTFSDFKMDALSINQEYNGRNLATEFETAIGSGQMAGKWVDIEANKGAAPLLRYDTVGDSRVRPSHKILDGIIRPVDDSFWNTYYPPNGWNCRCDVTQLLHGTPTRADQVQTPDDVPAIFQTNLAKDGLVFPANHPYYIDCPAAILKQAETLINNVYSKITRTKSMNADVYVASLADKNDLAQNIQLSRQLAEFGEEVYIRPHTNETHAKNPELKIGGTIGDFKVDPKLTTIEKFVRNSIDGANKQACNIPVIVIDAKRYNKEEIWQALYGELKSPTRKKNISHVWLMLDKQLIKFSRAQIMKNLKDLLP</sequence>
<dbReference type="Gene3D" id="3.40.1350.120">
    <property type="match status" value="1"/>
</dbReference>
<dbReference type="NCBIfam" id="TIGR01641">
    <property type="entry name" value="phageSPP1_gp7"/>
    <property type="match status" value="1"/>
</dbReference>
<dbReference type="Proteomes" id="UP000598971">
    <property type="component" value="Unassembled WGS sequence"/>
</dbReference>
<feature type="domain" description="Phage head morphogenesis" evidence="1">
    <location>
        <begin position="87"/>
        <end position="163"/>
    </location>
</feature>
<comment type="caution">
    <text evidence="2">The sequence shown here is derived from an EMBL/GenBank/DDBJ whole genome shotgun (WGS) entry which is preliminary data.</text>
</comment>
<name>A0A8J8FEL9_9BACT</name>
<keyword evidence="3" id="KW-1185">Reference proteome</keyword>
<dbReference type="Pfam" id="PF04233">
    <property type="entry name" value="Phage_Mu_F"/>
    <property type="match status" value="1"/>
</dbReference>
<evidence type="ECO:0000313" key="2">
    <source>
        <dbReference type="EMBL" id="NNV54541.1"/>
    </source>
</evidence>
<proteinExistence type="predicted"/>